<dbReference type="Gene3D" id="3.30.9.10">
    <property type="entry name" value="D-Amino Acid Oxidase, subunit A, domain 2"/>
    <property type="match status" value="1"/>
</dbReference>
<evidence type="ECO:0000313" key="3">
    <source>
        <dbReference type="Proteomes" id="UP001589667"/>
    </source>
</evidence>
<comment type="caution">
    <text evidence="2">The sequence shown here is derived from an EMBL/GenBank/DDBJ whole genome shotgun (WGS) entry which is preliminary data.</text>
</comment>
<dbReference type="RefSeq" id="WP_157425158.1">
    <property type="nucleotide sequence ID" value="NZ_BAAANI010000004.1"/>
</dbReference>
<dbReference type="PANTHER" id="PTHR13847">
    <property type="entry name" value="SARCOSINE DEHYDROGENASE-RELATED"/>
    <property type="match status" value="1"/>
</dbReference>
<keyword evidence="3" id="KW-1185">Reference proteome</keyword>
<dbReference type="PANTHER" id="PTHR13847:SF281">
    <property type="entry name" value="FAD DEPENDENT OXIDOREDUCTASE DOMAIN-CONTAINING PROTEIN"/>
    <property type="match status" value="1"/>
</dbReference>
<dbReference type="SUPFAM" id="SSF51905">
    <property type="entry name" value="FAD/NAD(P)-binding domain"/>
    <property type="match status" value="1"/>
</dbReference>
<dbReference type="InterPro" id="IPR006076">
    <property type="entry name" value="FAD-dep_OxRdtase"/>
</dbReference>
<dbReference type="Proteomes" id="UP001589667">
    <property type="component" value="Unassembled WGS sequence"/>
</dbReference>
<reference evidence="2 3" key="1">
    <citation type="submission" date="2024-09" db="EMBL/GenBank/DDBJ databases">
        <authorList>
            <person name="Sun Q."/>
            <person name="Mori K."/>
        </authorList>
    </citation>
    <scope>NUCLEOTIDE SEQUENCE [LARGE SCALE GENOMIC DNA]</scope>
    <source>
        <strain evidence="2 3">JCM 14321</strain>
    </source>
</reference>
<keyword evidence="2" id="KW-0560">Oxidoreductase</keyword>
<name>A0ABV5SSR5_9MICO</name>
<evidence type="ECO:0000313" key="2">
    <source>
        <dbReference type="EMBL" id="MFB9643385.1"/>
    </source>
</evidence>
<dbReference type="InterPro" id="IPR036188">
    <property type="entry name" value="FAD/NAD-bd_sf"/>
</dbReference>
<sequence>MGTTVFERRIPQPSVIEHALGGTSHSTFWIDDLPEALKPSRPKLVGTAVADLVVVGGGYTGLWTALLAKDRNPDAHVVIVEAKRVGWAASGRNGGFCEASLTHGHENGMARWPKEMETLDRLGLENLDAIEAAEAKYGMDFQFERTGQLAPAVEEHQVEWLQEWYAEGTARGEEGLVYLDQAAMQASVASPTYLAGVWEQRTNGMLHPARLAAELARVAEEHGVEIFEHSPVRRLETPGSTGAVSVVTDGGRVDAKHAVLATNVFPSLLKRNRLMTVPVYDYVLMTEPLSAQQLADIGWNDRQGIGDMANQFHYYRLSKDNRILFGGYDAIYNYGRKVRESYEHRPESWQRLASHFFTTFPQLEGLKFSHQWAGAIDTSTQFTAFFGTARDHRVAYAAGFTGLGVGSTRFAAETMLDLLERRENERTSLEMVRKRPLPFPPEPAAAIGINATRWSLDRADHNRGKRNVLLKTLDALGLGFDS</sequence>
<proteinExistence type="predicted"/>
<dbReference type="EMBL" id="JBHMBL010000003">
    <property type="protein sequence ID" value="MFB9643385.1"/>
    <property type="molecule type" value="Genomic_DNA"/>
</dbReference>
<evidence type="ECO:0000259" key="1">
    <source>
        <dbReference type="Pfam" id="PF01266"/>
    </source>
</evidence>
<dbReference type="Pfam" id="PF01266">
    <property type="entry name" value="DAO"/>
    <property type="match status" value="1"/>
</dbReference>
<dbReference type="GO" id="GO:0016491">
    <property type="term" value="F:oxidoreductase activity"/>
    <property type="evidence" value="ECO:0007669"/>
    <property type="project" value="UniProtKB-KW"/>
</dbReference>
<dbReference type="EC" id="1.-.-.-" evidence="2"/>
<dbReference type="Gene3D" id="3.50.50.60">
    <property type="entry name" value="FAD/NAD(P)-binding domain"/>
    <property type="match status" value="1"/>
</dbReference>
<protein>
    <submittedName>
        <fullName evidence="2">NAD(P)/FAD-dependent oxidoreductase</fullName>
        <ecNumber evidence="2">1.-.-.-</ecNumber>
    </submittedName>
</protein>
<gene>
    <name evidence="2" type="ORF">ACFFQV_13890</name>
</gene>
<organism evidence="2 3">
    <name type="scientific">Agromyces lapidis</name>
    <dbReference type="NCBI Taxonomy" id="279574"/>
    <lineage>
        <taxon>Bacteria</taxon>
        <taxon>Bacillati</taxon>
        <taxon>Actinomycetota</taxon>
        <taxon>Actinomycetes</taxon>
        <taxon>Micrococcales</taxon>
        <taxon>Microbacteriaceae</taxon>
        <taxon>Agromyces</taxon>
    </lineage>
</organism>
<accession>A0ABV5SSR5</accession>
<feature type="domain" description="FAD dependent oxidoreductase" evidence="1">
    <location>
        <begin position="51"/>
        <end position="417"/>
    </location>
</feature>